<protein>
    <submittedName>
        <fullName evidence="1">Uncharacterized protein</fullName>
    </submittedName>
</protein>
<dbReference type="Proteomes" id="UP001172708">
    <property type="component" value="Unassembled WGS sequence"/>
</dbReference>
<sequence length="64" mass="6863">ADFDAAKLGLAPPLAQLALDGQVLDFGTTAVTGPLRYVRAGHRIALVPLRYTPRPATQNAERIH</sequence>
<evidence type="ECO:0000313" key="2">
    <source>
        <dbReference type="Proteomes" id="UP001172708"/>
    </source>
</evidence>
<comment type="caution">
    <text evidence="1">The sequence shown here is derived from an EMBL/GenBank/DDBJ whole genome shotgun (WGS) entry which is preliminary data.</text>
</comment>
<accession>A0ABT8GKE9</accession>
<dbReference type="EMBL" id="JAUHQA010000060">
    <property type="protein sequence ID" value="MDN4481915.1"/>
    <property type="molecule type" value="Genomic_DNA"/>
</dbReference>
<evidence type="ECO:0000313" key="1">
    <source>
        <dbReference type="EMBL" id="MDN4481915.1"/>
    </source>
</evidence>
<feature type="non-terminal residue" evidence="1">
    <location>
        <position position="1"/>
    </location>
</feature>
<gene>
    <name evidence="1" type="ORF">QQX02_13370</name>
</gene>
<keyword evidence="2" id="KW-1185">Reference proteome</keyword>
<organism evidence="1 2">
    <name type="scientific">Demequina muriae</name>
    <dbReference type="NCBI Taxonomy" id="3051664"/>
    <lineage>
        <taxon>Bacteria</taxon>
        <taxon>Bacillati</taxon>
        <taxon>Actinomycetota</taxon>
        <taxon>Actinomycetes</taxon>
        <taxon>Micrococcales</taxon>
        <taxon>Demequinaceae</taxon>
        <taxon>Demequina</taxon>
    </lineage>
</organism>
<reference evidence="1" key="1">
    <citation type="submission" date="2023-06" db="EMBL/GenBank/DDBJ databases">
        <title>Egi l300058.</title>
        <authorList>
            <person name="Gao L."/>
            <person name="Fang B.-Z."/>
            <person name="Li W.-J."/>
        </authorList>
    </citation>
    <scope>NUCLEOTIDE SEQUENCE</scope>
    <source>
        <strain evidence="1">EGI L300058</strain>
    </source>
</reference>
<proteinExistence type="predicted"/>
<name>A0ABT8GKE9_9MICO</name>